<gene>
    <name evidence="3" type="ORF">NARC_50079</name>
</gene>
<dbReference type="Proteomes" id="UP000315289">
    <property type="component" value="Unassembled WGS sequence"/>
</dbReference>
<evidence type="ECO:0000259" key="2">
    <source>
        <dbReference type="PROSITE" id="PS51819"/>
    </source>
</evidence>
<feature type="compositionally biased region" description="Low complexity" evidence="1">
    <location>
        <begin position="215"/>
        <end position="229"/>
    </location>
</feature>
<evidence type="ECO:0000313" key="4">
    <source>
        <dbReference type="Proteomes" id="UP000315289"/>
    </source>
</evidence>
<organism evidence="3 4">
    <name type="scientific">Candidatus Nitrosocosmicus arcticus</name>
    <dbReference type="NCBI Taxonomy" id="2035267"/>
    <lineage>
        <taxon>Archaea</taxon>
        <taxon>Nitrososphaerota</taxon>
        <taxon>Nitrososphaeria</taxon>
        <taxon>Nitrososphaerales</taxon>
        <taxon>Nitrososphaeraceae</taxon>
        <taxon>Candidatus Nitrosocosmicus</taxon>
    </lineage>
</organism>
<dbReference type="PANTHER" id="PTHR36110">
    <property type="entry name" value="RING-CLEAVING DIOXYGENASE MHQE-RELATED"/>
    <property type="match status" value="1"/>
</dbReference>
<name>A0A557SWB3_9ARCH</name>
<dbReference type="InterPro" id="IPR052537">
    <property type="entry name" value="Extradiol_RC_dioxygenase"/>
</dbReference>
<keyword evidence="4" id="KW-1185">Reference proteome</keyword>
<comment type="caution">
    <text evidence="3">The sequence shown here is derived from an EMBL/GenBank/DDBJ whole genome shotgun (WGS) entry which is preliminary data.</text>
</comment>
<dbReference type="AlphaFoldDB" id="A0A557SWB3"/>
<evidence type="ECO:0000256" key="1">
    <source>
        <dbReference type="SAM" id="MobiDB-lite"/>
    </source>
</evidence>
<dbReference type="SUPFAM" id="SSF54593">
    <property type="entry name" value="Glyoxalase/Bleomycin resistance protein/Dihydroxybiphenyl dioxygenase"/>
    <property type="match status" value="1"/>
</dbReference>
<protein>
    <submittedName>
        <fullName evidence="3">Putative glyoxalase family protein</fullName>
    </submittedName>
</protein>
<evidence type="ECO:0000313" key="3">
    <source>
        <dbReference type="EMBL" id="TVP40898.1"/>
    </source>
</evidence>
<feature type="region of interest" description="Disordered" evidence="1">
    <location>
        <begin position="210"/>
        <end position="237"/>
    </location>
</feature>
<accession>A0A557SWB3</accession>
<reference evidence="3 4" key="1">
    <citation type="journal article" date="2019" name="Front. Microbiol.">
        <title>Ammonia Oxidation by the Arctic Terrestrial Thaumarchaeote Candidatus Nitrosocosmicus arcticus Is Stimulated by Increasing Temperatures.</title>
        <authorList>
            <person name="Alves R.J.E."/>
            <person name="Kerou M."/>
            <person name="Zappe A."/>
            <person name="Bittner R."/>
            <person name="Abby S.S."/>
            <person name="Schmidt H.A."/>
            <person name="Pfeifer K."/>
            <person name="Schleper C."/>
        </authorList>
    </citation>
    <scope>NUCLEOTIDE SEQUENCE [LARGE SCALE GENOMIC DNA]</scope>
    <source>
        <strain evidence="3 4">Kfb</strain>
    </source>
</reference>
<feature type="domain" description="VOC" evidence="2">
    <location>
        <begin position="32"/>
        <end position="170"/>
    </location>
</feature>
<dbReference type="RefSeq" id="WP_222424820.1">
    <property type="nucleotide sequence ID" value="NZ_ML675581.1"/>
</dbReference>
<dbReference type="CDD" id="cd08347">
    <property type="entry name" value="PcpA_C_like"/>
    <property type="match status" value="1"/>
</dbReference>
<dbReference type="EMBL" id="VOAH01000005">
    <property type="protein sequence ID" value="TVP40898.1"/>
    <property type="molecule type" value="Genomic_DNA"/>
</dbReference>
<dbReference type="PROSITE" id="PS51819">
    <property type="entry name" value="VOC"/>
    <property type="match status" value="1"/>
</dbReference>
<dbReference type="Gene3D" id="3.10.180.10">
    <property type="entry name" value="2,3-Dihydroxybiphenyl 1,2-Dioxygenase, domain 1"/>
    <property type="match status" value="1"/>
</dbReference>
<proteinExistence type="predicted"/>
<sequence length="237" mass="27078">MEIELVAHKDAEIRKDHVWKRGPIPEEYATRGFHSATLSLEGYERTAALLTENMGFSKTKNEGNRFRFQIKDKEKIIDELYSNKQKRELDLLNSPSTVDLVCLPYTQRGSMGVGTVHHIAWRTPTDASQLDMRKKIVNTGLDATPVIDRTYFHSVYFREPGGILFEIATDPPGFMVDQKEEELGQKLLLPEWLEPDRKYLEKVLPKISTPSLDKFSSSTSSFNQTNNTQKVKDNEAA</sequence>
<dbReference type="InterPro" id="IPR037523">
    <property type="entry name" value="VOC_core"/>
</dbReference>
<dbReference type="InterPro" id="IPR029068">
    <property type="entry name" value="Glyas_Bleomycin-R_OHBP_Dase"/>
</dbReference>
<dbReference type="PANTHER" id="PTHR36110:SF2">
    <property type="entry name" value="RING-CLEAVING DIOXYGENASE MHQE-RELATED"/>
    <property type="match status" value="1"/>
</dbReference>